<gene>
    <name evidence="1" type="ORF">ARMGADRAFT_774022</name>
</gene>
<protein>
    <submittedName>
        <fullName evidence="1">Uncharacterized protein</fullName>
    </submittedName>
</protein>
<dbReference type="EMBL" id="KZ293725">
    <property type="protein sequence ID" value="PBK81757.1"/>
    <property type="molecule type" value="Genomic_DNA"/>
</dbReference>
<sequence>MHSRDEILQSWIAQTSKLYPFLRSRGYGDDLGLGAYIIEEVEFYIQISPKDDWDSDGICHICNAKDQYHHALSLAITAPVIDYETNIITSWPVVSCSRVCGMDSLKMGAGPSSHGAFNYTRVKCRPRIRSCA</sequence>
<dbReference type="AlphaFoldDB" id="A0A2H3CY98"/>
<evidence type="ECO:0000313" key="1">
    <source>
        <dbReference type="EMBL" id="PBK81757.1"/>
    </source>
</evidence>
<dbReference type="Proteomes" id="UP000217790">
    <property type="component" value="Unassembled WGS sequence"/>
</dbReference>
<evidence type="ECO:0000313" key="2">
    <source>
        <dbReference type="Proteomes" id="UP000217790"/>
    </source>
</evidence>
<keyword evidence="2" id="KW-1185">Reference proteome</keyword>
<accession>A0A2H3CY98</accession>
<reference evidence="2" key="1">
    <citation type="journal article" date="2017" name="Nat. Ecol. Evol.">
        <title>Genome expansion and lineage-specific genetic innovations in the forest pathogenic fungi Armillaria.</title>
        <authorList>
            <person name="Sipos G."/>
            <person name="Prasanna A.N."/>
            <person name="Walter M.C."/>
            <person name="O'Connor E."/>
            <person name="Balint B."/>
            <person name="Krizsan K."/>
            <person name="Kiss B."/>
            <person name="Hess J."/>
            <person name="Varga T."/>
            <person name="Slot J."/>
            <person name="Riley R."/>
            <person name="Boka B."/>
            <person name="Rigling D."/>
            <person name="Barry K."/>
            <person name="Lee J."/>
            <person name="Mihaltcheva S."/>
            <person name="LaButti K."/>
            <person name="Lipzen A."/>
            <person name="Waldron R."/>
            <person name="Moloney N.M."/>
            <person name="Sperisen C."/>
            <person name="Kredics L."/>
            <person name="Vagvoelgyi C."/>
            <person name="Patrignani A."/>
            <person name="Fitzpatrick D."/>
            <person name="Nagy I."/>
            <person name="Doyle S."/>
            <person name="Anderson J.B."/>
            <person name="Grigoriev I.V."/>
            <person name="Gueldener U."/>
            <person name="Muensterkoetter M."/>
            <person name="Nagy L.G."/>
        </authorList>
    </citation>
    <scope>NUCLEOTIDE SEQUENCE [LARGE SCALE GENOMIC DNA]</scope>
    <source>
        <strain evidence="2">Ar21-2</strain>
    </source>
</reference>
<proteinExistence type="predicted"/>
<organism evidence="1 2">
    <name type="scientific">Armillaria gallica</name>
    <name type="common">Bulbous honey fungus</name>
    <name type="synonym">Armillaria bulbosa</name>
    <dbReference type="NCBI Taxonomy" id="47427"/>
    <lineage>
        <taxon>Eukaryota</taxon>
        <taxon>Fungi</taxon>
        <taxon>Dikarya</taxon>
        <taxon>Basidiomycota</taxon>
        <taxon>Agaricomycotina</taxon>
        <taxon>Agaricomycetes</taxon>
        <taxon>Agaricomycetidae</taxon>
        <taxon>Agaricales</taxon>
        <taxon>Marasmiineae</taxon>
        <taxon>Physalacriaceae</taxon>
        <taxon>Armillaria</taxon>
    </lineage>
</organism>
<dbReference type="InParanoid" id="A0A2H3CY98"/>
<name>A0A2H3CY98_ARMGA</name>